<keyword evidence="7" id="KW-0472">Membrane</keyword>
<evidence type="ECO:0000256" key="1">
    <source>
        <dbReference type="ARBA" id="ARBA00004202"/>
    </source>
</evidence>
<evidence type="ECO:0000256" key="5">
    <source>
        <dbReference type="ARBA" id="ARBA00022741"/>
    </source>
</evidence>
<dbReference type="Pfam" id="PF00005">
    <property type="entry name" value="ABC_tran"/>
    <property type="match status" value="1"/>
</dbReference>
<name>A0A1V4IEW9_9CLOT</name>
<evidence type="ECO:0000256" key="3">
    <source>
        <dbReference type="ARBA" id="ARBA00022448"/>
    </source>
</evidence>
<evidence type="ECO:0000259" key="8">
    <source>
        <dbReference type="PROSITE" id="PS50893"/>
    </source>
</evidence>
<dbReference type="GO" id="GO:0005886">
    <property type="term" value="C:plasma membrane"/>
    <property type="evidence" value="ECO:0007669"/>
    <property type="project" value="UniProtKB-SubCell"/>
</dbReference>
<dbReference type="InterPro" id="IPR013563">
    <property type="entry name" value="Oligopep_ABC_C"/>
</dbReference>
<dbReference type="CDD" id="cd03257">
    <property type="entry name" value="ABC_NikE_OppD_transporters"/>
    <property type="match status" value="1"/>
</dbReference>
<dbReference type="InterPro" id="IPR003439">
    <property type="entry name" value="ABC_transporter-like_ATP-bd"/>
</dbReference>
<keyword evidence="5" id="KW-0547">Nucleotide-binding</keyword>
<evidence type="ECO:0000256" key="6">
    <source>
        <dbReference type="ARBA" id="ARBA00022840"/>
    </source>
</evidence>
<dbReference type="SUPFAM" id="SSF52540">
    <property type="entry name" value="P-loop containing nucleoside triphosphate hydrolases"/>
    <property type="match status" value="1"/>
</dbReference>
<comment type="subcellular location">
    <subcellularLocation>
        <location evidence="1">Cell membrane</location>
        <topology evidence="1">Peripheral membrane protein</topology>
    </subcellularLocation>
</comment>
<sequence>MNKNDNSLLEIRHLKTQFFTRSGIVHAVDDVSLTVDKGKVVGLVGESGCGKSVTSLSIMQLVSEPGKVVGGEIVFDGQDLLKLNKKQMNNIRGNDISMIFQEPMTSLNPVYTIGHQLSEAIFTHNKNISKTDAKKRIIDTLNLVGIPEAEKRYNVYPHQLSGGLRQRTMIAISLICNSKLLIADEPTTALDVTIEAQIIRLMKDIQNKLNTSIIMITHNLGVVAEICDDVYVMYAGQVVEHTNVFDLFDNPKHPYTLGLLNSMPNSSLNTINKNEDKKRLYTIKGMVPNMLYPPKGCRFNPRCPDATEQCINTAPDLIDIGNNHCVRCLKYIK</sequence>
<organism evidence="9 10">
    <name type="scientific">Clostridium oryzae</name>
    <dbReference type="NCBI Taxonomy" id="1450648"/>
    <lineage>
        <taxon>Bacteria</taxon>
        <taxon>Bacillati</taxon>
        <taxon>Bacillota</taxon>
        <taxon>Clostridia</taxon>
        <taxon>Eubacteriales</taxon>
        <taxon>Clostridiaceae</taxon>
        <taxon>Clostridium</taxon>
    </lineage>
</organism>
<dbReference type="InterPro" id="IPR050388">
    <property type="entry name" value="ABC_Ni/Peptide_Import"/>
</dbReference>
<keyword evidence="4" id="KW-1003">Cell membrane</keyword>
<dbReference type="OrthoDB" id="9806285at2"/>
<dbReference type="RefSeq" id="WP_079427106.1">
    <property type="nucleotide sequence ID" value="NZ_MZGV01000057.1"/>
</dbReference>
<dbReference type="Proteomes" id="UP000190080">
    <property type="component" value="Unassembled WGS sequence"/>
</dbReference>
<dbReference type="PANTHER" id="PTHR43297">
    <property type="entry name" value="OLIGOPEPTIDE TRANSPORT ATP-BINDING PROTEIN APPD"/>
    <property type="match status" value="1"/>
</dbReference>
<protein>
    <submittedName>
        <fullName evidence="9">Oligopeptide transport ATP-binding protein OppD</fullName>
    </submittedName>
</protein>
<dbReference type="STRING" id="1450648.CLORY_36300"/>
<comment type="caution">
    <text evidence="9">The sequence shown here is derived from an EMBL/GenBank/DDBJ whole genome shotgun (WGS) entry which is preliminary data.</text>
</comment>
<evidence type="ECO:0000313" key="9">
    <source>
        <dbReference type="EMBL" id="OPJ58400.1"/>
    </source>
</evidence>
<dbReference type="FunFam" id="3.40.50.300:FF:000016">
    <property type="entry name" value="Oligopeptide ABC transporter ATP-binding component"/>
    <property type="match status" value="1"/>
</dbReference>
<dbReference type="GO" id="GO:0015833">
    <property type="term" value="P:peptide transport"/>
    <property type="evidence" value="ECO:0007669"/>
    <property type="project" value="InterPro"/>
</dbReference>
<dbReference type="Pfam" id="PF08352">
    <property type="entry name" value="oligo_HPY"/>
    <property type="match status" value="1"/>
</dbReference>
<reference evidence="9 10" key="1">
    <citation type="submission" date="2017-03" db="EMBL/GenBank/DDBJ databases">
        <title>Genome sequence of Clostridium oryzae DSM 28571.</title>
        <authorList>
            <person name="Poehlein A."/>
            <person name="Daniel R."/>
        </authorList>
    </citation>
    <scope>NUCLEOTIDE SEQUENCE [LARGE SCALE GENOMIC DNA]</scope>
    <source>
        <strain evidence="9 10">DSM 28571</strain>
    </source>
</reference>
<keyword evidence="3" id="KW-0813">Transport</keyword>
<dbReference type="Gene3D" id="3.40.50.300">
    <property type="entry name" value="P-loop containing nucleotide triphosphate hydrolases"/>
    <property type="match status" value="1"/>
</dbReference>
<dbReference type="SMART" id="SM00382">
    <property type="entry name" value="AAA"/>
    <property type="match status" value="1"/>
</dbReference>
<evidence type="ECO:0000256" key="7">
    <source>
        <dbReference type="ARBA" id="ARBA00023136"/>
    </source>
</evidence>
<keyword evidence="10" id="KW-1185">Reference proteome</keyword>
<dbReference type="PANTHER" id="PTHR43297:SF2">
    <property type="entry name" value="DIPEPTIDE TRANSPORT ATP-BINDING PROTEIN DPPD"/>
    <property type="match status" value="1"/>
</dbReference>
<feature type="domain" description="ABC transporter" evidence="8">
    <location>
        <begin position="11"/>
        <end position="260"/>
    </location>
</feature>
<evidence type="ECO:0000256" key="2">
    <source>
        <dbReference type="ARBA" id="ARBA00005417"/>
    </source>
</evidence>
<dbReference type="PROSITE" id="PS50893">
    <property type="entry name" value="ABC_TRANSPORTER_2"/>
    <property type="match status" value="1"/>
</dbReference>
<comment type="similarity">
    <text evidence="2">Belongs to the ABC transporter superfamily.</text>
</comment>
<proteinExistence type="inferred from homology"/>
<evidence type="ECO:0000256" key="4">
    <source>
        <dbReference type="ARBA" id="ARBA00022475"/>
    </source>
</evidence>
<dbReference type="EMBL" id="MZGV01000057">
    <property type="protein sequence ID" value="OPJ58400.1"/>
    <property type="molecule type" value="Genomic_DNA"/>
</dbReference>
<dbReference type="NCBIfam" id="TIGR01727">
    <property type="entry name" value="oligo_HPY"/>
    <property type="match status" value="1"/>
</dbReference>
<accession>A0A1V4IEW9</accession>
<dbReference type="InterPro" id="IPR027417">
    <property type="entry name" value="P-loop_NTPase"/>
</dbReference>
<dbReference type="AlphaFoldDB" id="A0A1V4IEW9"/>
<dbReference type="GO" id="GO:0016887">
    <property type="term" value="F:ATP hydrolysis activity"/>
    <property type="evidence" value="ECO:0007669"/>
    <property type="project" value="InterPro"/>
</dbReference>
<keyword evidence="6 9" id="KW-0067">ATP-binding</keyword>
<evidence type="ECO:0000313" key="10">
    <source>
        <dbReference type="Proteomes" id="UP000190080"/>
    </source>
</evidence>
<dbReference type="GO" id="GO:0005524">
    <property type="term" value="F:ATP binding"/>
    <property type="evidence" value="ECO:0007669"/>
    <property type="project" value="UniProtKB-KW"/>
</dbReference>
<gene>
    <name evidence="9" type="primary">oppD_4</name>
    <name evidence="9" type="ORF">CLORY_36300</name>
</gene>
<dbReference type="InterPro" id="IPR003593">
    <property type="entry name" value="AAA+_ATPase"/>
</dbReference>